<dbReference type="NCBIfam" id="TIGR01195">
    <property type="entry name" value="oadG_fam"/>
    <property type="match status" value="1"/>
</dbReference>
<dbReference type="EMBL" id="JAEINI020000001">
    <property type="protein sequence ID" value="MCB5225582.1"/>
    <property type="molecule type" value="Genomic_DNA"/>
</dbReference>
<comment type="subcellular location">
    <subcellularLocation>
        <location evidence="3 16 17">Cell membrane</location>
        <topology evidence="3 16 17">Single-pass membrane protein</topology>
    </subcellularLocation>
</comment>
<dbReference type="Proteomes" id="UP000633814">
    <property type="component" value="Unassembled WGS sequence"/>
</dbReference>
<keyword evidence="10 16" id="KW-1133">Transmembrane helix</keyword>
<evidence type="ECO:0000256" key="17">
    <source>
        <dbReference type="RuleBase" id="RU004278"/>
    </source>
</evidence>
<comment type="catalytic activity">
    <reaction evidence="15 16 17">
        <text>oxaloacetate + 2 Na(+)(in) + H(+) = pyruvate + 2 Na(+)(out) + CO2</text>
        <dbReference type="Rhea" id="RHEA:57724"/>
        <dbReference type="ChEBI" id="CHEBI:15361"/>
        <dbReference type="ChEBI" id="CHEBI:15378"/>
        <dbReference type="ChEBI" id="CHEBI:16452"/>
        <dbReference type="ChEBI" id="CHEBI:16526"/>
        <dbReference type="ChEBI" id="CHEBI:29101"/>
        <dbReference type="EC" id="7.2.4.2"/>
    </reaction>
</comment>
<evidence type="ECO:0000256" key="15">
    <source>
        <dbReference type="ARBA" id="ARBA00048176"/>
    </source>
</evidence>
<comment type="caution">
    <text evidence="18">The sequence shown here is derived from an EMBL/GenBank/DDBJ whole genome shotgun (WGS) entry which is preliminary data.</text>
</comment>
<dbReference type="RefSeq" id="WP_226749670.1">
    <property type="nucleotide sequence ID" value="NZ_JAEINI020000001.1"/>
</dbReference>
<accession>A0ABS8BZV0</accession>
<proteinExistence type="inferred from homology"/>
<keyword evidence="7 16" id="KW-1003">Cell membrane</keyword>
<keyword evidence="14 16" id="KW-0739">Sodium transport</keyword>
<evidence type="ECO:0000313" key="19">
    <source>
        <dbReference type="Proteomes" id="UP000633814"/>
    </source>
</evidence>
<keyword evidence="9 16" id="KW-1278">Translocase</keyword>
<evidence type="ECO:0000313" key="18">
    <source>
        <dbReference type="EMBL" id="MCB5225582.1"/>
    </source>
</evidence>
<evidence type="ECO:0000256" key="1">
    <source>
        <dbReference type="ARBA" id="ARBA00001959"/>
    </source>
</evidence>
<evidence type="ECO:0000256" key="8">
    <source>
        <dbReference type="ARBA" id="ARBA00022692"/>
    </source>
</evidence>
<keyword evidence="6 16" id="KW-0813">Transport</keyword>
<gene>
    <name evidence="16" type="primary">oadG</name>
    <name evidence="18" type="ORF">JAO78_001955</name>
</gene>
<evidence type="ECO:0000256" key="12">
    <source>
        <dbReference type="ARBA" id="ARBA00023065"/>
    </source>
</evidence>
<evidence type="ECO:0000256" key="3">
    <source>
        <dbReference type="ARBA" id="ARBA00004162"/>
    </source>
</evidence>
<dbReference type="InterPro" id="IPR023424">
    <property type="entry name" value="OadG"/>
</dbReference>
<dbReference type="HAMAP" id="MF_00404">
    <property type="entry name" value="OadG"/>
    <property type="match status" value="1"/>
</dbReference>
<evidence type="ECO:0000256" key="9">
    <source>
        <dbReference type="ARBA" id="ARBA00022967"/>
    </source>
</evidence>
<dbReference type="Pfam" id="PF04277">
    <property type="entry name" value="OAD_gamma"/>
    <property type="match status" value="1"/>
</dbReference>
<keyword evidence="13 16" id="KW-0472">Membrane</keyword>
<dbReference type="NCBIfam" id="NF003004">
    <property type="entry name" value="PRK03814.1"/>
    <property type="match status" value="1"/>
</dbReference>
<evidence type="ECO:0000256" key="2">
    <source>
        <dbReference type="ARBA" id="ARBA00003002"/>
    </source>
</evidence>
<protein>
    <recommendedName>
        <fullName evidence="16">Probable oxaloacetate decarboxylase gamma chain</fullName>
        <ecNumber evidence="16">7.2.4.2</ecNumber>
    </recommendedName>
</protein>
<evidence type="ECO:0000256" key="7">
    <source>
        <dbReference type="ARBA" id="ARBA00022475"/>
    </source>
</evidence>
<evidence type="ECO:0000256" key="6">
    <source>
        <dbReference type="ARBA" id="ARBA00022448"/>
    </source>
</evidence>
<feature type="transmembrane region" description="Helical" evidence="16 17">
    <location>
        <begin position="12"/>
        <end position="31"/>
    </location>
</feature>
<keyword evidence="8 16" id="KW-0812">Transmembrane</keyword>
<keyword evidence="11 16" id="KW-0915">Sodium</keyword>
<keyword evidence="12 16" id="KW-0406">Ion transport</keyword>
<reference evidence="18 19" key="1">
    <citation type="submission" date="2021-10" db="EMBL/GenBank/DDBJ databases">
        <title>Alishewanella koreense sp. nov. isolated from seawater of southwestern coast in South Korea and the proposal for the reclassification of Rheinheimera perlucida and Rheinheimera tuosuensis as Arsukibacterium perlucida and Arsukibacterium tuosuensis.</title>
        <authorList>
            <person name="Kim K.H."/>
            <person name="Ruan W."/>
            <person name="Kim K.R."/>
            <person name="Baek J.H."/>
            <person name="Jeon C.O."/>
        </authorList>
    </citation>
    <scope>NUCLEOTIDE SEQUENCE [LARGE SCALE GENOMIC DNA]</scope>
    <source>
        <strain evidence="18 19">16-MA</strain>
    </source>
</reference>
<comment type="function">
    <text evidence="2 16 17">Catalyzes the decarboxylation of oxaloacetate coupled to Na(+) translocation.</text>
</comment>
<evidence type="ECO:0000256" key="4">
    <source>
        <dbReference type="ARBA" id="ARBA00005844"/>
    </source>
</evidence>
<evidence type="ECO:0000256" key="13">
    <source>
        <dbReference type="ARBA" id="ARBA00023136"/>
    </source>
</evidence>
<comment type="similarity">
    <text evidence="4 16 17">Belongs to the OadG family.</text>
</comment>
<keyword evidence="19" id="KW-1185">Reference proteome</keyword>
<dbReference type="EC" id="7.2.4.2" evidence="16"/>
<sequence length="80" mass="8714">MVADLLFEAAGLMLIGMVSVFTFLFLLVVLLQLMSKTIQRYFPVKQTEKSSHVSTTAAGGVSPTIIAAISAAVHQYRQKQ</sequence>
<evidence type="ECO:0000256" key="16">
    <source>
        <dbReference type="HAMAP-Rule" id="MF_00404"/>
    </source>
</evidence>
<name>A0ABS8BZV0_9ALTE</name>
<dbReference type="InterPro" id="IPR005899">
    <property type="entry name" value="Na_pump_deCOase"/>
</dbReference>
<evidence type="ECO:0000256" key="14">
    <source>
        <dbReference type="ARBA" id="ARBA00023201"/>
    </source>
</evidence>
<evidence type="ECO:0000256" key="10">
    <source>
        <dbReference type="ARBA" id="ARBA00022989"/>
    </source>
</evidence>
<evidence type="ECO:0000256" key="11">
    <source>
        <dbReference type="ARBA" id="ARBA00023053"/>
    </source>
</evidence>
<comment type="cofactor">
    <cofactor evidence="1 16 17">
        <name>Na(+)</name>
        <dbReference type="ChEBI" id="CHEBI:29101"/>
    </cofactor>
</comment>
<evidence type="ECO:0000256" key="5">
    <source>
        <dbReference type="ARBA" id="ARBA00011869"/>
    </source>
</evidence>
<comment type="subunit">
    <text evidence="5 16">Heterotrimer of an alpha, a beta and a gamma subunit.</text>
</comment>
<organism evidence="18 19">
    <name type="scientific">Alishewanella maricola</name>
    <dbReference type="NCBI Taxonomy" id="2795740"/>
    <lineage>
        <taxon>Bacteria</taxon>
        <taxon>Pseudomonadati</taxon>
        <taxon>Pseudomonadota</taxon>
        <taxon>Gammaproteobacteria</taxon>
        <taxon>Alteromonadales</taxon>
        <taxon>Alteromonadaceae</taxon>
        <taxon>Alishewanella</taxon>
    </lineage>
</organism>